<dbReference type="AlphaFoldDB" id="A0A2P2QN92"/>
<protein>
    <submittedName>
        <fullName evidence="2">Uncharacterized protein</fullName>
    </submittedName>
</protein>
<keyword evidence="1" id="KW-0812">Transmembrane</keyword>
<sequence length="82" mass="9372">MLFCQDACVFLLPTSKILMFGGSLGIIKTVRLIYFPNLHAQFSGSTLFATLCIFFFWHCDLLSVKDLERISCFGLFFICFVD</sequence>
<name>A0A2P2QN92_RHIMU</name>
<keyword evidence="1" id="KW-1133">Transmembrane helix</keyword>
<feature type="transmembrane region" description="Helical" evidence="1">
    <location>
        <begin position="39"/>
        <end position="59"/>
    </location>
</feature>
<feature type="transmembrane region" description="Helical" evidence="1">
    <location>
        <begin position="7"/>
        <end position="27"/>
    </location>
</feature>
<evidence type="ECO:0000256" key="1">
    <source>
        <dbReference type="SAM" id="Phobius"/>
    </source>
</evidence>
<keyword evidence="1" id="KW-0472">Membrane</keyword>
<accession>A0A2P2QN92</accession>
<reference evidence="2" key="1">
    <citation type="submission" date="2018-02" db="EMBL/GenBank/DDBJ databases">
        <title>Rhizophora mucronata_Transcriptome.</title>
        <authorList>
            <person name="Meera S.P."/>
            <person name="Sreeshan A."/>
            <person name="Augustine A."/>
        </authorList>
    </citation>
    <scope>NUCLEOTIDE SEQUENCE</scope>
    <source>
        <tissue evidence="2">Leaf</tissue>
    </source>
</reference>
<dbReference type="EMBL" id="GGEC01087996">
    <property type="protein sequence ID" value="MBX68480.1"/>
    <property type="molecule type" value="Transcribed_RNA"/>
</dbReference>
<organism evidence="2">
    <name type="scientific">Rhizophora mucronata</name>
    <name type="common">Asiatic mangrove</name>
    <dbReference type="NCBI Taxonomy" id="61149"/>
    <lineage>
        <taxon>Eukaryota</taxon>
        <taxon>Viridiplantae</taxon>
        <taxon>Streptophyta</taxon>
        <taxon>Embryophyta</taxon>
        <taxon>Tracheophyta</taxon>
        <taxon>Spermatophyta</taxon>
        <taxon>Magnoliopsida</taxon>
        <taxon>eudicotyledons</taxon>
        <taxon>Gunneridae</taxon>
        <taxon>Pentapetalae</taxon>
        <taxon>rosids</taxon>
        <taxon>fabids</taxon>
        <taxon>Malpighiales</taxon>
        <taxon>Rhizophoraceae</taxon>
        <taxon>Rhizophora</taxon>
    </lineage>
</organism>
<evidence type="ECO:0000313" key="2">
    <source>
        <dbReference type="EMBL" id="MBX68480.1"/>
    </source>
</evidence>
<proteinExistence type="predicted"/>